<dbReference type="EMBL" id="JBBMEU010000066">
    <property type="protein sequence ID" value="MEQ2422969.1"/>
    <property type="molecule type" value="Genomic_DNA"/>
</dbReference>
<proteinExistence type="predicted"/>
<dbReference type="RefSeq" id="WP_349173885.1">
    <property type="nucleotide sequence ID" value="NZ_JBBMEU010000066.1"/>
</dbReference>
<gene>
    <name evidence="2" type="ORF">WMO23_09555</name>
</gene>
<evidence type="ECO:0000313" key="2">
    <source>
        <dbReference type="EMBL" id="MEQ2422969.1"/>
    </source>
</evidence>
<feature type="coiled-coil region" evidence="1">
    <location>
        <begin position="64"/>
        <end position="91"/>
    </location>
</feature>
<dbReference type="InterPro" id="IPR008840">
    <property type="entry name" value="Sipho_Gp157"/>
</dbReference>
<keyword evidence="1" id="KW-0175">Coiled coil</keyword>
<organism evidence="2 3">
    <name type="scientific">Megasphaera intestinihominis</name>
    <dbReference type="NCBI Taxonomy" id="3133159"/>
    <lineage>
        <taxon>Bacteria</taxon>
        <taxon>Bacillati</taxon>
        <taxon>Bacillota</taxon>
        <taxon>Negativicutes</taxon>
        <taxon>Veillonellales</taxon>
        <taxon>Veillonellaceae</taxon>
        <taxon>Megasphaera</taxon>
    </lineage>
</organism>
<dbReference type="Pfam" id="PF05565">
    <property type="entry name" value="Sipho_Gp157"/>
    <property type="match status" value="1"/>
</dbReference>
<reference evidence="2 3" key="1">
    <citation type="submission" date="2024-03" db="EMBL/GenBank/DDBJ databases">
        <title>Human intestinal bacterial collection.</title>
        <authorList>
            <person name="Pauvert C."/>
            <person name="Hitch T.C.A."/>
            <person name="Clavel T."/>
        </authorList>
    </citation>
    <scope>NUCLEOTIDE SEQUENCE [LARGE SCALE GENOMIC DNA]</scope>
    <source>
        <strain evidence="2 3">CLA-AA-H81</strain>
    </source>
</reference>
<keyword evidence="3" id="KW-1185">Reference proteome</keyword>
<comment type="caution">
    <text evidence="2">The sequence shown here is derived from an EMBL/GenBank/DDBJ whole genome shotgun (WGS) entry which is preliminary data.</text>
</comment>
<sequence length="172" mass="19190">MASLYEINQSILNCVEVEQSILNCVEVEPGTTVNMETGEVIDLEKLSLLKMERSEKIRNIALWVKNLKADAKALKEEKEAFYKRQKAAENKAAQLESYLANVLDGEKVKGTEFSIGWRKSKAVTITDEKKLPETFLIAQPPKVDKTAIGKALKGGEDVPGAELEERVNIQIK</sequence>
<name>A0ABV1D1K0_9FIRM</name>
<protein>
    <submittedName>
        <fullName evidence="2">Siphovirus Gp157 family protein</fullName>
    </submittedName>
</protein>
<evidence type="ECO:0000256" key="1">
    <source>
        <dbReference type="SAM" id="Coils"/>
    </source>
</evidence>
<dbReference type="Proteomes" id="UP001433088">
    <property type="component" value="Unassembled WGS sequence"/>
</dbReference>
<evidence type="ECO:0000313" key="3">
    <source>
        <dbReference type="Proteomes" id="UP001433088"/>
    </source>
</evidence>
<accession>A0ABV1D1K0</accession>